<evidence type="ECO:0000313" key="2">
    <source>
        <dbReference type="Proteomes" id="UP000222056"/>
    </source>
</evidence>
<sequence>MTASQVPAAALDVESLATRSRRPLVLGVGGGGDVVGAAAVAALFEPGGAQPLVGGTSWERRVVDPRPGPRSADEIEGALAHPARSLLVAGPDTRISEHGARFAEAVVAEELGSPTVIVDVTCSPRRIADDLAAAASSLGFDSLVLLDVGGDAVARGDERGLASPLCDALLLAAGALVAEERRLAVLGGVFGAGCDGELTPWQVLDRLAALARVGAMSGARGLTPAAAERLQRLCTAVPTEASAQALACFHGASGTAPIRDGLRTVERTPLGSLCFFFDPLRALAAGELPLAAAVIDASGLEEANRALLRLGVRTELEFERARAREAAS</sequence>
<accession>A0A1H6FHT5</accession>
<dbReference type="AlphaFoldDB" id="A0A1H6FHT5"/>
<dbReference type="EMBL" id="FNWJ01000001">
    <property type="protein sequence ID" value="SEH10399.1"/>
    <property type="molecule type" value="Genomic_DNA"/>
</dbReference>
<dbReference type="RefSeq" id="WP_093115491.1">
    <property type="nucleotide sequence ID" value="NZ_FNWJ01000001.1"/>
</dbReference>
<keyword evidence="2" id="KW-1185">Reference proteome</keyword>
<reference evidence="2" key="1">
    <citation type="submission" date="2016-10" db="EMBL/GenBank/DDBJ databases">
        <authorList>
            <person name="Varghese N."/>
            <person name="Submissions S."/>
        </authorList>
    </citation>
    <scope>NUCLEOTIDE SEQUENCE [LARGE SCALE GENOMIC DNA]</scope>
    <source>
        <strain evidence="2">ATCC 35263</strain>
    </source>
</reference>
<name>A0A1H6FHT5_THEAL</name>
<evidence type="ECO:0000313" key="1">
    <source>
        <dbReference type="EMBL" id="SEH10399.1"/>
    </source>
</evidence>
<organism evidence="1 2">
    <name type="scientific">Thermoleophilum album</name>
    <dbReference type="NCBI Taxonomy" id="29539"/>
    <lineage>
        <taxon>Bacteria</taxon>
        <taxon>Bacillati</taxon>
        <taxon>Actinomycetota</taxon>
        <taxon>Thermoleophilia</taxon>
        <taxon>Thermoleophilales</taxon>
        <taxon>Thermoleophilaceae</taxon>
        <taxon>Thermoleophilum</taxon>
    </lineage>
</organism>
<dbReference type="Pfam" id="PF06626">
    <property type="entry name" value="DUF1152"/>
    <property type="match status" value="1"/>
</dbReference>
<dbReference type="STRING" id="29539.SAMN02745716_0248"/>
<proteinExistence type="predicted"/>
<gene>
    <name evidence="1" type="ORF">SAMN02745716_0248</name>
</gene>
<evidence type="ECO:0008006" key="3">
    <source>
        <dbReference type="Google" id="ProtNLM"/>
    </source>
</evidence>
<dbReference type="OrthoDB" id="3767110at2"/>
<dbReference type="Proteomes" id="UP000222056">
    <property type="component" value="Unassembled WGS sequence"/>
</dbReference>
<protein>
    <recommendedName>
        <fullName evidence="3">DUF1152 domain-containing protein</fullName>
    </recommendedName>
</protein>
<dbReference type="InterPro" id="IPR010581">
    <property type="entry name" value="DUF1152"/>
</dbReference>